<dbReference type="SUPFAM" id="SSF47323">
    <property type="entry name" value="Anticodon-binding domain of a subclass of class I aminoacyl-tRNA synthetases"/>
    <property type="match status" value="1"/>
</dbReference>
<dbReference type="PRINTS" id="PR01038">
    <property type="entry name" value="TRNASYNTHARG"/>
</dbReference>
<evidence type="ECO:0000256" key="8">
    <source>
        <dbReference type="ARBA" id="ARBA00023146"/>
    </source>
</evidence>
<reference evidence="14 15" key="1">
    <citation type="journal article" date="2015" name="Nature">
        <title>rRNA introns, odd ribosomes, and small enigmatic genomes across a large radiation of phyla.</title>
        <authorList>
            <person name="Brown C.T."/>
            <person name="Hug L.A."/>
            <person name="Thomas B.C."/>
            <person name="Sharon I."/>
            <person name="Castelle C.J."/>
            <person name="Singh A."/>
            <person name="Wilkins M.J."/>
            <person name="Williams K.H."/>
            <person name="Banfield J.F."/>
        </authorList>
    </citation>
    <scope>NUCLEOTIDE SEQUENCE [LARGE SCALE GENOMIC DNA]</scope>
</reference>
<dbReference type="SUPFAM" id="SSF55190">
    <property type="entry name" value="Arginyl-tRNA synthetase (ArgRS), N-terminal 'additional' domain"/>
    <property type="match status" value="1"/>
</dbReference>
<dbReference type="CDD" id="cd00671">
    <property type="entry name" value="ArgRS_core"/>
    <property type="match status" value="1"/>
</dbReference>
<feature type="domain" description="Arginyl tRNA synthetase N-terminal" evidence="13">
    <location>
        <begin position="4"/>
        <end position="91"/>
    </location>
</feature>
<feature type="short sequence motif" description="'HIGH' region" evidence="10">
    <location>
        <begin position="128"/>
        <end position="138"/>
    </location>
</feature>
<dbReference type="InterPro" id="IPR001412">
    <property type="entry name" value="aa-tRNA-synth_I_CS"/>
</dbReference>
<protein>
    <recommendedName>
        <fullName evidence="10">Arginine--tRNA ligase</fullName>
        <ecNumber evidence="10">6.1.1.19</ecNumber>
    </recommendedName>
    <alternativeName>
        <fullName evidence="10">Arginyl-tRNA synthetase</fullName>
        <shortName evidence="10">ArgRS</shortName>
    </alternativeName>
</protein>
<evidence type="ECO:0000256" key="5">
    <source>
        <dbReference type="ARBA" id="ARBA00022741"/>
    </source>
</evidence>
<dbReference type="HAMAP" id="MF_00123">
    <property type="entry name" value="Arg_tRNA_synth"/>
    <property type="match status" value="1"/>
</dbReference>
<dbReference type="InterPro" id="IPR036695">
    <property type="entry name" value="Arg-tRNA-synth_N_sf"/>
</dbReference>
<keyword evidence="5 10" id="KW-0547">Nucleotide-binding</keyword>
<evidence type="ECO:0000313" key="15">
    <source>
        <dbReference type="Proteomes" id="UP000033869"/>
    </source>
</evidence>
<dbReference type="NCBIfam" id="TIGR00456">
    <property type="entry name" value="argS"/>
    <property type="match status" value="1"/>
</dbReference>
<evidence type="ECO:0000259" key="12">
    <source>
        <dbReference type="SMART" id="SM00836"/>
    </source>
</evidence>
<dbReference type="SMART" id="SM01016">
    <property type="entry name" value="Arg_tRNA_synt_N"/>
    <property type="match status" value="1"/>
</dbReference>
<keyword evidence="3 10" id="KW-0963">Cytoplasm</keyword>
<dbReference type="Proteomes" id="UP000033869">
    <property type="component" value="Unassembled WGS sequence"/>
</dbReference>
<comment type="catalytic activity">
    <reaction evidence="9 10">
        <text>tRNA(Arg) + L-arginine + ATP = L-arginyl-tRNA(Arg) + AMP + diphosphate</text>
        <dbReference type="Rhea" id="RHEA:20301"/>
        <dbReference type="Rhea" id="RHEA-COMP:9658"/>
        <dbReference type="Rhea" id="RHEA-COMP:9673"/>
        <dbReference type="ChEBI" id="CHEBI:30616"/>
        <dbReference type="ChEBI" id="CHEBI:32682"/>
        <dbReference type="ChEBI" id="CHEBI:33019"/>
        <dbReference type="ChEBI" id="CHEBI:78442"/>
        <dbReference type="ChEBI" id="CHEBI:78513"/>
        <dbReference type="ChEBI" id="CHEBI:456215"/>
        <dbReference type="EC" id="6.1.1.19"/>
    </reaction>
</comment>
<evidence type="ECO:0000256" key="2">
    <source>
        <dbReference type="ARBA" id="ARBA00005594"/>
    </source>
</evidence>
<dbReference type="InterPro" id="IPR009080">
    <property type="entry name" value="tRNAsynth_Ia_anticodon-bd"/>
</dbReference>
<evidence type="ECO:0000256" key="7">
    <source>
        <dbReference type="ARBA" id="ARBA00022917"/>
    </source>
</evidence>
<dbReference type="AlphaFoldDB" id="A0A0G0W6X3"/>
<dbReference type="Pfam" id="PF05746">
    <property type="entry name" value="DALR_1"/>
    <property type="match status" value="1"/>
</dbReference>
<dbReference type="SUPFAM" id="SSF52374">
    <property type="entry name" value="Nucleotidylyl transferase"/>
    <property type="match status" value="1"/>
</dbReference>
<dbReference type="FunFam" id="1.10.730.10:FF:000008">
    <property type="entry name" value="Arginine--tRNA ligase"/>
    <property type="match status" value="1"/>
</dbReference>
<comment type="subunit">
    <text evidence="10">Monomer.</text>
</comment>
<dbReference type="InterPro" id="IPR014729">
    <property type="entry name" value="Rossmann-like_a/b/a_fold"/>
</dbReference>
<dbReference type="InterPro" id="IPR001278">
    <property type="entry name" value="Arg-tRNA-ligase"/>
</dbReference>
<comment type="subcellular location">
    <subcellularLocation>
        <location evidence="1 10">Cytoplasm</location>
    </subcellularLocation>
</comment>
<dbReference type="GO" id="GO:0006420">
    <property type="term" value="P:arginyl-tRNA aminoacylation"/>
    <property type="evidence" value="ECO:0007669"/>
    <property type="project" value="UniProtKB-UniRule"/>
</dbReference>
<dbReference type="GO" id="GO:0005737">
    <property type="term" value="C:cytoplasm"/>
    <property type="evidence" value="ECO:0007669"/>
    <property type="project" value="UniProtKB-SubCell"/>
</dbReference>
<sequence>MIKDDIFLLVEKSLRRLADENLISVIHPELIVVGHAKDSRFGDFSTNIAMRMAKDYGQPLELASLIIKNLPEDPRFEKIEALPPGFINFYLSVNARSEALIEIMEKGSDYGNLDLGKGKKVNIDYLSANPTGPVHIGNARGIIGYTIANVLTKAGYEVEKEFYVNDIGGQANKFARTLVYWFKTELGETVEFPEGGYPGEFYRELSNKVVQLLGKDKLLAQKPEEIEGTFRRVGMELSVALIKETVCNLKVDFDRWVSEEDVQKSFTEKVFKVLEQNGYTKESEGAVWFTSPDFEDLAEKESVLKKSDGTYTYFMDDIAYHWNRFINKKFDLIIDVQGSNHHGHIARMKAAMKAIGVDPEKLQFVLYQFVRLKQGAEVLRMAKREGTFVTADQVVSEVPSDVLKFFFLLRAPDSHLDFDLELAKNTTAQNPLYYVQYALARLHGILRQAESVSDNQMNINFKDADLSKLKEPEEIAVITDLMLFPEIIEEISFNFQVQKLPYYAIELANKLHSFYDKHRVLSEDAELTKARLYLVKAASIVLAETLMVIGVEAPERM</sequence>
<evidence type="ECO:0000256" key="10">
    <source>
        <dbReference type="HAMAP-Rule" id="MF_00123"/>
    </source>
</evidence>
<keyword evidence="6 10" id="KW-0067">ATP-binding</keyword>
<evidence type="ECO:0000256" key="1">
    <source>
        <dbReference type="ARBA" id="ARBA00004496"/>
    </source>
</evidence>
<organism evidence="14 15">
    <name type="scientific">candidate division CPR2 bacterium GW2011_GWC1_41_48</name>
    <dbReference type="NCBI Taxonomy" id="1618344"/>
    <lineage>
        <taxon>Bacteria</taxon>
        <taxon>Bacteria division CPR2</taxon>
    </lineage>
</organism>
<evidence type="ECO:0000256" key="11">
    <source>
        <dbReference type="RuleBase" id="RU363038"/>
    </source>
</evidence>
<evidence type="ECO:0000256" key="6">
    <source>
        <dbReference type="ARBA" id="ARBA00022840"/>
    </source>
</evidence>
<dbReference type="PANTHER" id="PTHR11956:SF5">
    <property type="entry name" value="ARGININE--TRNA LIGASE, CYTOPLASMIC"/>
    <property type="match status" value="1"/>
</dbReference>
<dbReference type="GO" id="GO:0004814">
    <property type="term" value="F:arginine-tRNA ligase activity"/>
    <property type="evidence" value="ECO:0007669"/>
    <property type="project" value="UniProtKB-UniRule"/>
</dbReference>
<evidence type="ECO:0000256" key="3">
    <source>
        <dbReference type="ARBA" id="ARBA00022490"/>
    </source>
</evidence>
<evidence type="ECO:0000256" key="4">
    <source>
        <dbReference type="ARBA" id="ARBA00022598"/>
    </source>
</evidence>
<evidence type="ECO:0000256" key="9">
    <source>
        <dbReference type="ARBA" id="ARBA00049339"/>
    </source>
</evidence>
<dbReference type="EMBL" id="LCBL01000005">
    <property type="protein sequence ID" value="KKS08705.1"/>
    <property type="molecule type" value="Genomic_DNA"/>
</dbReference>
<dbReference type="GO" id="GO:0005524">
    <property type="term" value="F:ATP binding"/>
    <property type="evidence" value="ECO:0007669"/>
    <property type="project" value="UniProtKB-UniRule"/>
</dbReference>
<dbReference type="Pfam" id="PF03485">
    <property type="entry name" value="Arg_tRNA_synt_N"/>
    <property type="match status" value="1"/>
</dbReference>
<dbReference type="PANTHER" id="PTHR11956">
    <property type="entry name" value="ARGINYL-TRNA SYNTHETASE"/>
    <property type="match status" value="1"/>
</dbReference>
<dbReference type="PATRIC" id="fig|1618344.3.peg.1068"/>
<dbReference type="Pfam" id="PF00750">
    <property type="entry name" value="tRNA-synt_1d"/>
    <property type="match status" value="1"/>
</dbReference>
<dbReference type="Gene3D" id="3.30.1360.70">
    <property type="entry name" value="Arginyl tRNA synthetase N-terminal domain"/>
    <property type="match status" value="1"/>
</dbReference>
<dbReference type="Gene3D" id="1.10.730.10">
    <property type="entry name" value="Isoleucyl-tRNA Synthetase, Domain 1"/>
    <property type="match status" value="1"/>
</dbReference>
<accession>A0A0G0W6X3</accession>
<dbReference type="SMART" id="SM00836">
    <property type="entry name" value="DALR_1"/>
    <property type="match status" value="1"/>
</dbReference>
<gene>
    <name evidence="10" type="primary">argS</name>
    <name evidence="14" type="ORF">UU65_C0005G0016</name>
</gene>
<comment type="caution">
    <text evidence="14">The sequence shown here is derived from an EMBL/GenBank/DDBJ whole genome shotgun (WGS) entry which is preliminary data.</text>
</comment>
<evidence type="ECO:0000259" key="13">
    <source>
        <dbReference type="SMART" id="SM01016"/>
    </source>
</evidence>
<dbReference type="Gene3D" id="3.40.50.620">
    <property type="entry name" value="HUPs"/>
    <property type="match status" value="1"/>
</dbReference>
<dbReference type="InterPro" id="IPR035684">
    <property type="entry name" value="ArgRS_core"/>
</dbReference>
<dbReference type="InterPro" id="IPR005148">
    <property type="entry name" value="Arg-tRNA-synth_N"/>
</dbReference>
<proteinExistence type="inferred from homology"/>
<dbReference type="EC" id="6.1.1.19" evidence="10"/>
<keyword evidence="7 10" id="KW-0648">Protein biosynthesis</keyword>
<dbReference type="PROSITE" id="PS00178">
    <property type="entry name" value="AA_TRNA_LIGASE_I"/>
    <property type="match status" value="1"/>
</dbReference>
<evidence type="ECO:0000313" key="14">
    <source>
        <dbReference type="EMBL" id="KKS08705.1"/>
    </source>
</evidence>
<keyword evidence="8 10" id="KW-0030">Aminoacyl-tRNA synthetase</keyword>
<dbReference type="InterPro" id="IPR008909">
    <property type="entry name" value="DALR_anticod-bd"/>
</dbReference>
<keyword evidence="4 10" id="KW-0436">Ligase</keyword>
<comment type="similarity">
    <text evidence="2 10 11">Belongs to the class-I aminoacyl-tRNA synthetase family.</text>
</comment>
<name>A0A0G0W6X3_UNCC2</name>
<feature type="domain" description="DALR anticodon binding" evidence="12">
    <location>
        <begin position="435"/>
        <end position="557"/>
    </location>
</feature>